<keyword evidence="3" id="KW-1185">Reference proteome</keyword>
<dbReference type="GO" id="GO:0005524">
    <property type="term" value="F:ATP binding"/>
    <property type="evidence" value="ECO:0007669"/>
    <property type="project" value="InterPro"/>
</dbReference>
<dbReference type="InterPro" id="IPR008271">
    <property type="entry name" value="Ser/Thr_kinase_AS"/>
</dbReference>
<gene>
    <name evidence="2" type="ORF">SteCoe_4164</name>
</gene>
<dbReference type="GO" id="GO:0005737">
    <property type="term" value="C:cytoplasm"/>
    <property type="evidence" value="ECO:0007669"/>
    <property type="project" value="TreeGrafter"/>
</dbReference>
<dbReference type="PANTHER" id="PTHR24348">
    <property type="entry name" value="SERINE/THREONINE-PROTEIN KINASE UNC-51-RELATED"/>
    <property type="match status" value="1"/>
</dbReference>
<reference evidence="2 3" key="1">
    <citation type="submission" date="2016-11" db="EMBL/GenBank/DDBJ databases">
        <title>The macronuclear genome of Stentor coeruleus: a giant cell with tiny introns.</title>
        <authorList>
            <person name="Slabodnick M."/>
            <person name="Ruby J.G."/>
            <person name="Reiff S.B."/>
            <person name="Swart E.C."/>
            <person name="Gosai S."/>
            <person name="Prabakaran S."/>
            <person name="Witkowska E."/>
            <person name="Larue G.E."/>
            <person name="Fisher S."/>
            <person name="Freeman R.M."/>
            <person name="Gunawardena J."/>
            <person name="Chu W."/>
            <person name="Stover N.A."/>
            <person name="Gregory B.D."/>
            <person name="Nowacki M."/>
            <person name="Derisi J."/>
            <person name="Roy S.W."/>
            <person name="Marshall W.F."/>
            <person name="Sood P."/>
        </authorList>
    </citation>
    <scope>NUCLEOTIDE SEQUENCE [LARGE SCALE GENOMIC DNA]</scope>
    <source>
        <strain evidence="2">WM001</strain>
    </source>
</reference>
<dbReference type="GO" id="GO:0010506">
    <property type="term" value="P:regulation of autophagy"/>
    <property type="evidence" value="ECO:0007669"/>
    <property type="project" value="InterPro"/>
</dbReference>
<dbReference type="Pfam" id="PF00069">
    <property type="entry name" value="Pkinase"/>
    <property type="match status" value="1"/>
</dbReference>
<dbReference type="PROSITE" id="PS50011">
    <property type="entry name" value="PROTEIN_KINASE_DOM"/>
    <property type="match status" value="1"/>
</dbReference>
<name>A0A1R2CVA3_9CILI</name>
<dbReference type="InterPro" id="IPR000719">
    <property type="entry name" value="Prot_kinase_dom"/>
</dbReference>
<dbReference type="Proteomes" id="UP000187209">
    <property type="component" value="Unassembled WGS sequence"/>
</dbReference>
<dbReference type="InterPro" id="IPR011009">
    <property type="entry name" value="Kinase-like_dom_sf"/>
</dbReference>
<dbReference type="Gene3D" id="1.10.510.10">
    <property type="entry name" value="Transferase(Phosphotransferase) domain 1"/>
    <property type="match status" value="1"/>
</dbReference>
<evidence type="ECO:0000313" key="3">
    <source>
        <dbReference type="Proteomes" id="UP000187209"/>
    </source>
</evidence>
<comment type="caution">
    <text evidence="2">The sequence shown here is derived from an EMBL/GenBank/DDBJ whole genome shotgun (WGS) entry which is preliminary data.</text>
</comment>
<dbReference type="SMART" id="SM00220">
    <property type="entry name" value="S_TKc"/>
    <property type="match status" value="1"/>
</dbReference>
<dbReference type="GO" id="GO:0004674">
    <property type="term" value="F:protein serine/threonine kinase activity"/>
    <property type="evidence" value="ECO:0007669"/>
    <property type="project" value="InterPro"/>
</dbReference>
<organism evidence="2 3">
    <name type="scientific">Stentor coeruleus</name>
    <dbReference type="NCBI Taxonomy" id="5963"/>
    <lineage>
        <taxon>Eukaryota</taxon>
        <taxon>Sar</taxon>
        <taxon>Alveolata</taxon>
        <taxon>Ciliophora</taxon>
        <taxon>Postciliodesmatophora</taxon>
        <taxon>Heterotrichea</taxon>
        <taxon>Heterotrichida</taxon>
        <taxon>Stentoridae</taxon>
        <taxon>Stentor</taxon>
    </lineage>
</organism>
<dbReference type="SUPFAM" id="SSF56112">
    <property type="entry name" value="Protein kinase-like (PK-like)"/>
    <property type="match status" value="1"/>
</dbReference>
<feature type="domain" description="Protein kinase" evidence="1">
    <location>
        <begin position="1"/>
        <end position="277"/>
    </location>
</feature>
<evidence type="ECO:0000259" key="1">
    <source>
        <dbReference type="PROSITE" id="PS50011"/>
    </source>
</evidence>
<dbReference type="InterPro" id="IPR045269">
    <property type="entry name" value="Atg1-like"/>
</dbReference>
<dbReference type="OrthoDB" id="4062651at2759"/>
<sequence>MEKLKSSDVILEKELWKMQERDTIVYLGYRKSSPKEKICVKVQTLNSINEANIKMMEIMSLANSYHQNIVRLFSMSIDEIRGDKCKLYSFIEYFPEGNLDNLIEKRMLSKSLWTQEEILNYAHQLINAMAYLQEKEISHRDLKPGNIFLSNNYTVVKIGEFQESKKITTEIQTIRGSPMYFSPLIRKALSQYFITHVFQVHHNSYKSDVYSLGIILLQMASLMPVNALCSLENLQENINSLINSLSDDHFKIKLLLDKMLQVEENSRDDFFTLLPYVIKLIEAEYGQCPECNKYYFHDDFFIIDNDFICSKCIYGLNMIYEFKLYCCNCQEEVYWNSYKMICSCVQDFNRCIVCKDYKHENMTCIEKLKMSLIEDSYCIRFICECKNWLNLNTENLFFECSNCGFFCVVCGKNWNDFSHKTCNFMIKYFHILKEVYYKQINIQL</sequence>
<dbReference type="PROSITE" id="PS00108">
    <property type="entry name" value="PROTEIN_KINASE_ST"/>
    <property type="match status" value="1"/>
</dbReference>
<accession>A0A1R2CVA3</accession>
<proteinExistence type="predicted"/>
<protein>
    <recommendedName>
        <fullName evidence="1">Protein kinase domain-containing protein</fullName>
    </recommendedName>
</protein>
<evidence type="ECO:0000313" key="2">
    <source>
        <dbReference type="EMBL" id="OMJ92947.1"/>
    </source>
</evidence>
<dbReference type="EMBL" id="MPUH01000051">
    <property type="protein sequence ID" value="OMJ92947.1"/>
    <property type="molecule type" value="Genomic_DNA"/>
</dbReference>
<dbReference type="AlphaFoldDB" id="A0A1R2CVA3"/>